<evidence type="ECO:0000256" key="1">
    <source>
        <dbReference type="SAM" id="SignalP"/>
    </source>
</evidence>
<dbReference type="PANTHER" id="PTHR33210:SF16">
    <property type="entry name" value="OS04G0517000 PROTEIN"/>
    <property type="match status" value="1"/>
</dbReference>
<dbReference type="AlphaFoldDB" id="A0AAN7KT77"/>
<keyword evidence="3" id="KW-1185">Reference proteome</keyword>
<protein>
    <submittedName>
        <fullName evidence="2">Uncharacterized protein</fullName>
    </submittedName>
</protein>
<evidence type="ECO:0000313" key="2">
    <source>
        <dbReference type="EMBL" id="KAK4770834.1"/>
    </source>
</evidence>
<gene>
    <name evidence="2" type="ORF">SAY87_031366</name>
</gene>
<dbReference type="Proteomes" id="UP001345219">
    <property type="component" value="Chromosome 24"/>
</dbReference>
<name>A0AAN7KT77_9MYRT</name>
<feature type="chain" id="PRO_5043020502" evidence="1">
    <location>
        <begin position="30"/>
        <end position="162"/>
    </location>
</feature>
<evidence type="ECO:0000313" key="3">
    <source>
        <dbReference type="Proteomes" id="UP001345219"/>
    </source>
</evidence>
<keyword evidence="1" id="KW-0732">Signal</keyword>
<sequence>MANRPPSSSTAASLLLLLLLLHCFAVASAAGNSRGRRQLGFFYTRTRGRCTPLYWSSIREHWPKMVPPASTVWKAFGSRALEQRYRSGMTLLESLAGGGIAEESAFSGLLKQGTAALLNSYARKGFPYRAWEVKSLVIEATVSEEAAVTQARLFAFANEACD</sequence>
<feature type="signal peptide" evidence="1">
    <location>
        <begin position="1"/>
        <end position="29"/>
    </location>
</feature>
<proteinExistence type="predicted"/>
<organism evidence="2 3">
    <name type="scientific">Trapa incisa</name>
    <dbReference type="NCBI Taxonomy" id="236973"/>
    <lineage>
        <taxon>Eukaryota</taxon>
        <taxon>Viridiplantae</taxon>
        <taxon>Streptophyta</taxon>
        <taxon>Embryophyta</taxon>
        <taxon>Tracheophyta</taxon>
        <taxon>Spermatophyta</taxon>
        <taxon>Magnoliopsida</taxon>
        <taxon>eudicotyledons</taxon>
        <taxon>Gunneridae</taxon>
        <taxon>Pentapetalae</taxon>
        <taxon>rosids</taxon>
        <taxon>malvids</taxon>
        <taxon>Myrtales</taxon>
        <taxon>Lythraceae</taxon>
        <taxon>Trapa</taxon>
    </lineage>
</organism>
<dbReference type="InterPro" id="IPR039923">
    <property type="entry name" value="Protodermal_1"/>
</dbReference>
<reference evidence="2 3" key="1">
    <citation type="journal article" date="2023" name="Hortic Res">
        <title>Pangenome of water caltrop reveals structural variations and asymmetric subgenome divergence after allopolyploidization.</title>
        <authorList>
            <person name="Zhang X."/>
            <person name="Chen Y."/>
            <person name="Wang L."/>
            <person name="Yuan Y."/>
            <person name="Fang M."/>
            <person name="Shi L."/>
            <person name="Lu R."/>
            <person name="Comes H.P."/>
            <person name="Ma Y."/>
            <person name="Chen Y."/>
            <person name="Huang G."/>
            <person name="Zhou Y."/>
            <person name="Zheng Z."/>
            <person name="Qiu Y."/>
        </authorList>
    </citation>
    <scope>NUCLEOTIDE SEQUENCE [LARGE SCALE GENOMIC DNA]</scope>
    <source>
        <tissue evidence="2">Roots</tissue>
    </source>
</reference>
<dbReference type="PANTHER" id="PTHR33210">
    <property type="entry name" value="PROTODERMAL FACTOR 1"/>
    <property type="match status" value="1"/>
</dbReference>
<comment type="caution">
    <text evidence="2">The sequence shown here is derived from an EMBL/GenBank/DDBJ whole genome shotgun (WGS) entry which is preliminary data.</text>
</comment>
<accession>A0AAN7KT77</accession>
<dbReference type="EMBL" id="JAXIOK010000005">
    <property type="protein sequence ID" value="KAK4770834.1"/>
    <property type="molecule type" value="Genomic_DNA"/>
</dbReference>